<evidence type="ECO:0008006" key="4">
    <source>
        <dbReference type="Google" id="ProtNLM"/>
    </source>
</evidence>
<gene>
    <name evidence="2" type="ORF">ETSY1_30240</name>
</gene>
<proteinExistence type="predicted"/>
<dbReference type="HOGENOM" id="CLU_2664219_0_0_7"/>
<feature type="transmembrane region" description="Helical" evidence="1">
    <location>
        <begin position="21"/>
        <end position="45"/>
    </location>
</feature>
<keyword evidence="3" id="KW-1185">Reference proteome</keyword>
<dbReference type="Proteomes" id="UP000019141">
    <property type="component" value="Unassembled WGS sequence"/>
</dbReference>
<name>W4LCS6_ENTF1</name>
<organism evidence="2 3">
    <name type="scientific">Entotheonella factor</name>
    <dbReference type="NCBI Taxonomy" id="1429438"/>
    <lineage>
        <taxon>Bacteria</taxon>
        <taxon>Pseudomonadati</taxon>
        <taxon>Nitrospinota/Tectimicrobiota group</taxon>
        <taxon>Candidatus Tectimicrobiota</taxon>
        <taxon>Candidatus Entotheonellia</taxon>
        <taxon>Candidatus Entotheonellales</taxon>
        <taxon>Candidatus Entotheonellaceae</taxon>
        <taxon>Candidatus Entotheonella</taxon>
    </lineage>
</organism>
<dbReference type="SUPFAM" id="SSF103481">
    <property type="entry name" value="Multidrug resistance efflux transporter EmrE"/>
    <property type="match status" value="1"/>
</dbReference>
<reference evidence="2 3" key="1">
    <citation type="journal article" date="2014" name="Nature">
        <title>An environmental bacterial taxon with a large and distinct metabolic repertoire.</title>
        <authorList>
            <person name="Wilson M.C."/>
            <person name="Mori T."/>
            <person name="Ruckert C."/>
            <person name="Uria A.R."/>
            <person name="Helf M.J."/>
            <person name="Takada K."/>
            <person name="Gernert C."/>
            <person name="Steffens U.A."/>
            <person name="Heycke N."/>
            <person name="Schmitt S."/>
            <person name="Rinke C."/>
            <person name="Helfrich E.J."/>
            <person name="Brachmann A.O."/>
            <person name="Gurgui C."/>
            <person name="Wakimoto T."/>
            <person name="Kracht M."/>
            <person name="Crusemann M."/>
            <person name="Hentschel U."/>
            <person name="Abe I."/>
            <person name="Matsunaga S."/>
            <person name="Kalinowski J."/>
            <person name="Takeyama H."/>
            <person name="Piel J."/>
        </authorList>
    </citation>
    <scope>NUCLEOTIDE SEQUENCE [LARGE SCALE GENOMIC DNA]</scope>
    <source>
        <strain evidence="3">TSY1</strain>
    </source>
</reference>
<keyword evidence="1" id="KW-0812">Transmembrane</keyword>
<accession>W4LCS6</accession>
<protein>
    <recommendedName>
        <fullName evidence="4">EamA domain-containing protein</fullName>
    </recommendedName>
</protein>
<evidence type="ECO:0000256" key="1">
    <source>
        <dbReference type="SAM" id="Phobius"/>
    </source>
</evidence>
<evidence type="ECO:0000313" key="2">
    <source>
        <dbReference type="EMBL" id="ETW95525.1"/>
    </source>
</evidence>
<feature type="transmembrane region" description="Helical" evidence="1">
    <location>
        <begin position="51"/>
        <end position="68"/>
    </location>
</feature>
<dbReference type="InterPro" id="IPR037185">
    <property type="entry name" value="EmrE-like"/>
</dbReference>
<keyword evidence="1" id="KW-1133">Transmembrane helix</keyword>
<dbReference type="EMBL" id="AZHW01000906">
    <property type="protein sequence ID" value="ETW95525.1"/>
    <property type="molecule type" value="Genomic_DNA"/>
</dbReference>
<sequence>MTSFSLNGGAHLMMIESYRRAEASIVAPFRYTALVWAILFGYVMWGDIPDVWLIAGSALVIGSGWYLFRHETRQP</sequence>
<keyword evidence="1" id="KW-0472">Membrane</keyword>
<comment type="caution">
    <text evidence="2">The sequence shown here is derived from an EMBL/GenBank/DDBJ whole genome shotgun (WGS) entry which is preliminary data.</text>
</comment>
<dbReference type="AlphaFoldDB" id="W4LCS6"/>
<evidence type="ECO:0000313" key="3">
    <source>
        <dbReference type="Proteomes" id="UP000019141"/>
    </source>
</evidence>